<dbReference type="RefSeq" id="WP_274455987.1">
    <property type="nucleotide sequence ID" value="NZ_CP067097.1"/>
</dbReference>
<accession>A0ABT9XE62</accession>
<sequence>MASNRQENTTKAQVSARADQSDGVAQSADQPTAEGLDADGLVETREQVSDTLAAGTTDGVTFLPNGKTRVMPKDPAAPPHDE</sequence>
<reference evidence="2 3" key="1">
    <citation type="submission" date="2023-07" db="EMBL/GenBank/DDBJ databases">
        <title>Genomic Encyclopedia of Type Strains, Phase IV (KMG-IV): sequencing the most valuable type-strain genomes for metagenomic binning, comparative biology and taxonomic classification.</title>
        <authorList>
            <person name="Goeker M."/>
        </authorList>
    </citation>
    <scope>NUCLEOTIDE SEQUENCE [LARGE SCALE GENOMIC DNA]</scope>
    <source>
        <strain evidence="2 3">DSM 4006</strain>
    </source>
</reference>
<evidence type="ECO:0000313" key="2">
    <source>
        <dbReference type="EMBL" id="MDQ0188591.1"/>
    </source>
</evidence>
<evidence type="ECO:0000256" key="1">
    <source>
        <dbReference type="SAM" id="MobiDB-lite"/>
    </source>
</evidence>
<comment type="caution">
    <text evidence="2">The sequence shown here is derived from an EMBL/GenBank/DDBJ whole genome shotgun (WGS) entry which is preliminary data.</text>
</comment>
<proteinExistence type="predicted"/>
<dbReference type="Proteomes" id="UP001232973">
    <property type="component" value="Unassembled WGS sequence"/>
</dbReference>
<feature type="region of interest" description="Disordered" evidence="1">
    <location>
        <begin position="1"/>
        <end position="82"/>
    </location>
</feature>
<keyword evidence="3" id="KW-1185">Reference proteome</keyword>
<organism evidence="2 3">
    <name type="scientific">Alicyclobacillus cycloheptanicus</name>
    <dbReference type="NCBI Taxonomy" id="1457"/>
    <lineage>
        <taxon>Bacteria</taxon>
        <taxon>Bacillati</taxon>
        <taxon>Bacillota</taxon>
        <taxon>Bacilli</taxon>
        <taxon>Bacillales</taxon>
        <taxon>Alicyclobacillaceae</taxon>
        <taxon>Alicyclobacillus</taxon>
    </lineage>
</organism>
<dbReference type="EMBL" id="JAUSTP010000001">
    <property type="protein sequence ID" value="MDQ0188591.1"/>
    <property type="molecule type" value="Genomic_DNA"/>
</dbReference>
<name>A0ABT9XE62_9BACL</name>
<feature type="compositionally biased region" description="Polar residues" evidence="1">
    <location>
        <begin position="1"/>
        <end position="13"/>
    </location>
</feature>
<evidence type="ECO:0000313" key="3">
    <source>
        <dbReference type="Proteomes" id="UP001232973"/>
    </source>
</evidence>
<protein>
    <recommendedName>
        <fullName evidence="4">Multidrug transporter</fullName>
    </recommendedName>
</protein>
<evidence type="ECO:0008006" key="4">
    <source>
        <dbReference type="Google" id="ProtNLM"/>
    </source>
</evidence>
<gene>
    <name evidence="2" type="ORF">J2S03_000395</name>
</gene>